<keyword evidence="2" id="KW-1185">Reference proteome</keyword>
<organism evidence="1 2">
    <name type="scientific">Chrysemys picta bellii</name>
    <name type="common">Western painted turtle</name>
    <name type="synonym">Emys bellii</name>
    <dbReference type="NCBI Taxonomy" id="8478"/>
    <lineage>
        <taxon>Eukaryota</taxon>
        <taxon>Metazoa</taxon>
        <taxon>Chordata</taxon>
        <taxon>Craniata</taxon>
        <taxon>Vertebrata</taxon>
        <taxon>Euteleostomi</taxon>
        <taxon>Archelosauria</taxon>
        <taxon>Testudinata</taxon>
        <taxon>Testudines</taxon>
        <taxon>Cryptodira</taxon>
        <taxon>Durocryptodira</taxon>
        <taxon>Testudinoidea</taxon>
        <taxon>Emydidae</taxon>
        <taxon>Chrysemys</taxon>
    </lineage>
</organism>
<dbReference type="AlphaFoldDB" id="A0A8C3FSB4"/>
<name>A0A8C3FSB4_CHRPI</name>
<dbReference type="OMA" id="RVGSHVQ"/>
<evidence type="ECO:0000313" key="2">
    <source>
        <dbReference type="Proteomes" id="UP000694380"/>
    </source>
</evidence>
<sequence length="186" mass="19815">LGALLPVQGLLQHQLQEFAAALEAFEVQSEMLVGAEPVALHRVGAHVGVLRALDVEAGTGHSGLADLQPVVLPREAGRVVVDVQHLHFHVVHLDGLLDHQLQAEKAGGAKLAQRLPVHALLHQQRPAAQIQLQVLPPAARGQPCAPGRQPLRIHAQVGRHVPHEGAALQLLLHRVAQLPTEGGESN</sequence>
<dbReference type="Proteomes" id="UP000694380">
    <property type="component" value="Unplaced"/>
</dbReference>
<reference evidence="1" key="1">
    <citation type="submission" date="2025-08" db="UniProtKB">
        <authorList>
            <consortium name="Ensembl"/>
        </authorList>
    </citation>
    <scope>IDENTIFICATION</scope>
</reference>
<dbReference type="Ensembl" id="ENSCPBT00000012201.1">
    <property type="protein sequence ID" value="ENSCPBP00000010166.1"/>
    <property type="gene ID" value="ENSCPBG00000007826.1"/>
</dbReference>
<proteinExistence type="predicted"/>
<reference evidence="1" key="2">
    <citation type="submission" date="2025-09" db="UniProtKB">
        <authorList>
            <consortium name="Ensembl"/>
        </authorList>
    </citation>
    <scope>IDENTIFICATION</scope>
</reference>
<protein>
    <submittedName>
        <fullName evidence="1">Uncharacterized protein</fullName>
    </submittedName>
</protein>
<dbReference type="GeneTree" id="ENSGT01150000287455"/>
<evidence type="ECO:0000313" key="1">
    <source>
        <dbReference type="Ensembl" id="ENSCPBP00000010166.1"/>
    </source>
</evidence>
<accession>A0A8C3FSB4</accession>